<sequence>MTSNIRPKSRLAVAAGSAGLLLLLAACSGETASVGSSGDSGGDSKSVSFAMVDGWDEAVATTYLWKELLESRGYKVDVQSLDIASTFTAVANGQVDVYTDAWLPATHQAYWDRYGDKLEKISTWYDTAENNLSVPTYLKDVNTIEDLKNKQAEFGNRIVGIEAGGGLMKLTRTSVMPAYGLKNYELVEGSTAAMLSELESSIKKKKPVVVTLWKPHWAFTKYPIKALRDPKGAFGKPDKAEAITSKEFAKNNPDLVKWMKNFKLTTDQLGNLELMIQEKGKGKEQEAAKEWIAKNKSLVDSWMK</sequence>
<protein>
    <submittedName>
        <fullName evidence="7">Glycine betaine ABC transporter substrate-binding protein</fullName>
    </submittedName>
</protein>
<evidence type="ECO:0000256" key="2">
    <source>
        <dbReference type="ARBA" id="ARBA00022448"/>
    </source>
</evidence>
<dbReference type="EMBL" id="JAGTPG010000002">
    <property type="protein sequence ID" value="MBR8640432.1"/>
    <property type="molecule type" value="Genomic_DNA"/>
</dbReference>
<evidence type="ECO:0000256" key="4">
    <source>
        <dbReference type="ARBA" id="ARBA00023136"/>
    </source>
</evidence>
<dbReference type="InterPro" id="IPR007210">
    <property type="entry name" value="ABC_Gly_betaine_transp_sub-bd"/>
</dbReference>
<keyword evidence="4" id="KW-0472">Membrane</keyword>
<dbReference type="GO" id="GO:0015226">
    <property type="term" value="F:carnitine transmembrane transporter activity"/>
    <property type="evidence" value="ECO:0007669"/>
    <property type="project" value="TreeGrafter"/>
</dbReference>
<comment type="subcellular location">
    <subcellularLocation>
        <location evidence="1">Cell membrane</location>
    </subcellularLocation>
</comment>
<name>A0A941FHY3_9ACTN</name>
<dbReference type="PANTHER" id="PTHR47737:SF1">
    <property type="entry name" value="GLYCINE BETAINE_PROLINE BETAINE TRANSPORT SYSTEM PERMEASE PROTEIN PROW"/>
    <property type="match status" value="1"/>
</dbReference>
<evidence type="ECO:0000313" key="8">
    <source>
        <dbReference type="Proteomes" id="UP000682308"/>
    </source>
</evidence>
<accession>A0A941FHY3</accession>
<dbReference type="CDD" id="cd13639">
    <property type="entry name" value="PBP2_OpuAC_like"/>
    <property type="match status" value="1"/>
</dbReference>
<reference evidence="7 8" key="1">
    <citation type="submission" date="2021-04" db="EMBL/GenBank/DDBJ databases">
        <title>Characterization of the biosynthetic gene cluster of new lipopeptides with antitumor activity in the genome of the marine Streptomyces PHM034.</title>
        <authorList>
            <person name="Ceniceros A."/>
            <person name="Canedo L."/>
            <person name="Mendez C."/>
            <person name="Olano C."/>
            <person name="Schleissner C."/>
            <person name="Cuevas C."/>
            <person name="De La Calle F."/>
            <person name="Salas J.A."/>
        </authorList>
    </citation>
    <scope>NUCLEOTIDE SEQUENCE [LARGE SCALE GENOMIC DNA]</scope>
    <source>
        <strain evidence="7 8">PHM034</strain>
    </source>
</reference>
<keyword evidence="3" id="KW-1003">Cell membrane</keyword>
<dbReference type="PANTHER" id="PTHR47737">
    <property type="entry name" value="GLYCINE BETAINE/PROLINE BETAINE TRANSPORT SYSTEM PERMEASE PROTEIN PROW"/>
    <property type="match status" value="1"/>
</dbReference>
<gene>
    <name evidence="7" type="ORF">KEF29_16850</name>
</gene>
<dbReference type="Gene3D" id="3.10.105.10">
    <property type="entry name" value="Dipeptide-binding Protein, Domain 3"/>
    <property type="match status" value="2"/>
</dbReference>
<evidence type="ECO:0000256" key="3">
    <source>
        <dbReference type="ARBA" id="ARBA00022475"/>
    </source>
</evidence>
<keyword evidence="5" id="KW-0732">Signal</keyword>
<comment type="caution">
    <text evidence="7">The sequence shown here is derived from an EMBL/GenBank/DDBJ whole genome shotgun (WGS) entry which is preliminary data.</text>
</comment>
<keyword evidence="2" id="KW-0813">Transport</keyword>
<evidence type="ECO:0000313" key="7">
    <source>
        <dbReference type="EMBL" id="MBR8640432.1"/>
    </source>
</evidence>
<evidence type="ECO:0000256" key="1">
    <source>
        <dbReference type="ARBA" id="ARBA00004236"/>
    </source>
</evidence>
<dbReference type="GO" id="GO:0043190">
    <property type="term" value="C:ATP-binding cassette (ABC) transporter complex"/>
    <property type="evidence" value="ECO:0007669"/>
    <property type="project" value="InterPro"/>
</dbReference>
<feature type="domain" description="ABC-type glycine betaine transport system substrate-binding" evidence="6">
    <location>
        <begin position="46"/>
        <end position="294"/>
    </location>
</feature>
<dbReference type="Gene3D" id="3.40.190.100">
    <property type="entry name" value="Glycine betaine-binding periplasmic protein, domain 2"/>
    <property type="match status" value="1"/>
</dbReference>
<evidence type="ECO:0000256" key="5">
    <source>
        <dbReference type="SAM" id="SignalP"/>
    </source>
</evidence>
<dbReference type="GO" id="GO:0005275">
    <property type="term" value="F:amine transmembrane transporter activity"/>
    <property type="evidence" value="ECO:0007669"/>
    <property type="project" value="TreeGrafter"/>
</dbReference>
<dbReference type="GO" id="GO:0031460">
    <property type="term" value="P:glycine betaine transport"/>
    <property type="evidence" value="ECO:0007669"/>
    <property type="project" value="TreeGrafter"/>
</dbReference>
<feature type="chain" id="PRO_5037059723" evidence="5">
    <location>
        <begin position="33"/>
        <end position="304"/>
    </location>
</feature>
<dbReference type="PROSITE" id="PS51257">
    <property type="entry name" value="PROKAR_LIPOPROTEIN"/>
    <property type="match status" value="1"/>
</dbReference>
<keyword evidence="8" id="KW-1185">Reference proteome</keyword>
<dbReference type="AlphaFoldDB" id="A0A941FHY3"/>
<dbReference type="Proteomes" id="UP000682308">
    <property type="component" value="Unassembled WGS sequence"/>
</dbReference>
<organism evidence="7 8">
    <name type="scientific">Streptomyces tuirus</name>
    <dbReference type="NCBI Taxonomy" id="68278"/>
    <lineage>
        <taxon>Bacteria</taxon>
        <taxon>Bacillati</taxon>
        <taxon>Actinomycetota</taxon>
        <taxon>Actinomycetes</taxon>
        <taxon>Kitasatosporales</taxon>
        <taxon>Streptomycetaceae</taxon>
        <taxon>Streptomyces</taxon>
    </lineage>
</organism>
<evidence type="ECO:0000259" key="6">
    <source>
        <dbReference type="Pfam" id="PF04069"/>
    </source>
</evidence>
<feature type="signal peptide" evidence="5">
    <location>
        <begin position="1"/>
        <end position="32"/>
    </location>
</feature>
<dbReference type="GO" id="GO:0015871">
    <property type="term" value="P:choline transport"/>
    <property type="evidence" value="ECO:0007669"/>
    <property type="project" value="TreeGrafter"/>
</dbReference>
<dbReference type="SUPFAM" id="SSF53850">
    <property type="entry name" value="Periplasmic binding protein-like II"/>
    <property type="match status" value="1"/>
</dbReference>
<proteinExistence type="predicted"/>
<dbReference type="Pfam" id="PF04069">
    <property type="entry name" value="OpuAC"/>
    <property type="match status" value="1"/>
</dbReference>